<gene>
    <name evidence="2" type="ordered locus">Npun_F2944</name>
</gene>
<dbReference type="STRING" id="63737.Npun_F2944"/>
<dbReference type="Pfam" id="PF01936">
    <property type="entry name" value="NYN"/>
    <property type="match status" value="1"/>
</dbReference>
<evidence type="ECO:0000259" key="1">
    <source>
        <dbReference type="Pfam" id="PF01936"/>
    </source>
</evidence>
<dbReference type="AlphaFoldDB" id="B2IWM1"/>
<reference evidence="3" key="1">
    <citation type="submission" date="2008-04" db="EMBL/GenBank/DDBJ databases">
        <title>Complete sequence of chromosome of Nostoc punctiforme ATCC 29133.</title>
        <authorList>
            <consortium name="US DOE Joint Genome Institute"/>
            <person name="Copeland A."/>
            <person name="Lucas S."/>
            <person name="Lapidus A."/>
            <person name="Glavina del Rio T."/>
            <person name="Dalin E."/>
            <person name="Tice H."/>
            <person name="Pitluck S."/>
            <person name="Chain P."/>
            <person name="Malfatti S."/>
            <person name="Shin M."/>
            <person name="Vergez L."/>
            <person name="Schmutz J."/>
            <person name="Larimer F."/>
            <person name="Land M."/>
            <person name="Hauser L."/>
            <person name="Kyrpides N."/>
            <person name="Kim E."/>
            <person name="Meeks J.C."/>
            <person name="Elhai J."/>
            <person name="Campbell E.L."/>
            <person name="Thiel T."/>
            <person name="Longmire J."/>
            <person name="Potts M."/>
            <person name="Atlas R."/>
        </authorList>
    </citation>
    <scope>NUCLEOTIDE SEQUENCE [LARGE SCALE GENOMIC DNA]</scope>
    <source>
        <strain evidence="3">ATCC 29133 / PCC 73102</strain>
    </source>
</reference>
<dbReference type="Proteomes" id="UP000001191">
    <property type="component" value="Chromosome"/>
</dbReference>
<dbReference type="Gene3D" id="3.40.50.1010">
    <property type="entry name" value="5'-nuclease"/>
    <property type="match status" value="1"/>
</dbReference>
<dbReference type="InterPro" id="IPR021139">
    <property type="entry name" value="NYN"/>
</dbReference>
<reference evidence="2 3" key="2">
    <citation type="journal article" date="2013" name="Plant Physiol.">
        <title>A Nostoc punctiforme Sugar Transporter Necessary to Establish a Cyanobacterium-Plant Symbiosis.</title>
        <authorList>
            <person name="Ekman M."/>
            <person name="Picossi S."/>
            <person name="Campbell E.L."/>
            <person name="Meeks J.C."/>
            <person name="Flores E."/>
        </authorList>
    </citation>
    <scope>NUCLEOTIDE SEQUENCE [LARGE SCALE GENOMIC DNA]</scope>
    <source>
        <strain evidence="3">ATCC 29133 / PCC 73102</strain>
    </source>
</reference>
<keyword evidence="3" id="KW-1185">Reference proteome</keyword>
<evidence type="ECO:0000313" key="3">
    <source>
        <dbReference type="Proteomes" id="UP000001191"/>
    </source>
</evidence>
<dbReference type="eggNOG" id="COG1432">
    <property type="taxonomic scope" value="Bacteria"/>
</dbReference>
<dbReference type="OrthoDB" id="582382at2"/>
<evidence type="ECO:0000313" key="2">
    <source>
        <dbReference type="EMBL" id="ACC81475.1"/>
    </source>
</evidence>
<name>B2IWM1_NOSP7</name>
<protein>
    <recommendedName>
        <fullName evidence="1">NYN domain-containing protein</fullName>
    </recommendedName>
</protein>
<dbReference type="KEGG" id="npu:Npun_F2944"/>
<organism evidence="2 3">
    <name type="scientific">Nostoc punctiforme (strain ATCC 29133 / PCC 73102)</name>
    <dbReference type="NCBI Taxonomy" id="63737"/>
    <lineage>
        <taxon>Bacteria</taxon>
        <taxon>Bacillati</taxon>
        <taxon>Cyanobacteriota</taxon>
        <taxon>Cyanophyceae</taxon>
        <taxon>Nostocales</taxon>
        <taxon>Nostocaceae</taxon>
        <taxon>Nostoc</taxon>
    </lineage>
</organism>
<dbReference type="EnsemblBacteria" id="ACC81475">
    <property type="protein sequence ID" value="ACC81475"/>
    <property type="gene ID" value="Npun_F2944"/>
</dbReference>
<dbReference type="HOGENOM" id="CLU_121560_0_0_3"/>
<accession>B2IWM1</accession>
<dbReference type="RefSeq" id="WP_012409466.1">
    <property type="nucleotide sequence ID" value="NC_010628.1"/>
</dbReference>
<proteinExistence type="predicted"/>
<sequence length="186" mass="21270">MKIFTYVDNSNLFIEGRRLSAVNKRIDGVGNIYEAINLKIFDNDWYMDYGRLHEFLCGTEKSEIGGTRLWGSPPPKDTFWDYVKSKGFNVQTYERSKGKEKKVDTAIAYQIGKDSGKIIDKENDIIVIAAGDKDYMPCIDDLTSDGFKVHVAFWGHAAREVQEAATKFINLDPHQDYLSAIWCRPQ</sequence>
<dbReference type="GO" id="GO:0004540">
    <property type="term" value="F:RNA nuclease activity"/>
    <property type="evidence" value="ECO:0007669"/>
    <property type="project" value="InterPro"/>
</dbReference>
<dbReference type="EMBL" id="CP001037">
    <property type="protein sequence ID" value="ACC81475.1"/>
    <property type="molecule type" value="Genomic_DNA"/>
</dbReference>
<feature type="domain" description="NYN" evidence="1">
    <location>
        <begin position="37"/>
        <end position="172"/>
    </location>
</feature>